<protein>
    <submittedName>
        <fullName evidence="2">Uncharacterized protein</fullName>
    </submittedName>
</protein>
<keyword evidence="3" id="KW-1185">Reference proteome</keyword>
<evidence type="ECO:0000256" key="1">
    <source>
        <dbReference type="SAM" id="MobiDB-lite"/>
    </source>
</evidence>
<proteinExistence type="predicted"/>
<accession>A0A8T0V9D9</accession>
<dbReference type="AlphaFoldDB" id="A0A8T0V9D9"/>
<evidence type="ECO:0000313" key="2">
    <source>
        <dbReference type="EMBL" id="KAG2633022.1"/>
    </source>
</evidence>
<gene>
    <name evidence="2" type="ORF">PVAP13_2NG283303</name>
</gene>
<dbReference type="EMBL" id="CM029040">
    <property type="protein sequence ID" value="KAG2633022.1"/>
    <property type="molecule type" value="Genomic_DNA"/>
</dbReference>
<feature type="region of interest" description="Disordered" evidence="1">
    <location>
        <begin position="1"/>
        <end position="27"/>
    </location>
</feature>
<evidence type="ECO:0000313" key="3">
    <source>
        <dbReference type="Proteomes" id="UP000823388"/>
    </source>
</evidence>
<reference evidence="2" key="1">
    <citation type="submission" date="2020-05" db="EMBL/GenBank/DDBJ databases">
        <title>WGS assembly of Panicum virgatum.</title>
        <authorList>
            <person name="Lovell J.T."/>
            <person name="Jenkins J."/>
            <person name="Shu S."/>
            <person name="Juenger T.E."/>
            <person name="Schmutz J."/>
        </authorList>
    </citation>
    <scope>NUCLEOTIDE SEQUENCE</scope>
    <source>
        <strain evidence="2">AP13</strain>
    </source>
</reference>
<dbReference type="Proteomes" id="UP000823388">
    <property type="component" value="Chromosome 2N"/>
</dbReference>
<comment type="caution">
    <text evidence="2">The sequence shown here is derived from an EMBL/GenBank/DDBJ whole genome shotgun (WGS) entry which is preliminary data.</text>
</comment>
<name>A0A8T0V9D9_PANVG</name>
<sequence>MAIVTTEPRSPPPVTTPSPPPRPPYRRWAPPCEVLHIGRGRPDLRQLDRGRPHLRHIGRGRRDPWRRLLL</sequence>
<organism evidence="2 3">
    <name type="scientific">Panicum virgatum</name>
    <name type="common">Blackwell switchgrass</name>
    <dbReference type="NCBI Taxonomy" id="38727"/>
    <lineage>
        <taxon>Eukaryota</taxon>
        <taxon>Viridiplantae</taxon>
        <taxon>Streptophyta</taxon>
        <taxon>Embryophyta</taxon>
        <taxon>Tracheophyta</taxon>
        <taxon>Spermatophyta</taxon>
        <taxon>Magnoliopsida</taxon>
        <taxon>Liliopsida</taxon>
        <taxon>Poales</taxon>
        <taxon>Poaceae</taxon>
        <taxon>PACMAD clade</taxon>
        <taxon>Panicoideae</taxon>
        <taxon>Panicodae</taxon>
        <taxon>Paniceae</taxon>
        <taxon>Panicinae</taxon>
        <taxon>Panicum</taxon>
        <taxon>Panicum sect. Hiantes</taxon>
    </lineage>
</organism>
<feature type="compositionally biased region" description="Pro residues" evidence="1">
    <location>
        <begin position="9"/>
        <end position="23"/>
    </location>
</feature>